<sequence>MIKSSQSWGGPYVRTFPGLDIHRAKPIQHSGSSPFTNSSTPSLYPCRHPPIHQPVLRPFTYAQPTPPDQRVHPTHPPMDFSSIGTYTDHRRDTAQCIADTIMTPRSITPKNHDQYIRILRQP</sequence>
<name>A0A6A5VZG0_9PLEO</name>
<gene>
    <name evidence="2" type="ORF">P154DRAFT_362980</name>
</gene>
<reference evidence="2" key="1">
    <citation type="journal article" date="2020" name="Stud. Mycol.">
        <title>101 Dothideomycetes genomes: a test case for predicting lifestyles and emergence of pathogens.</title>
        <authorList>
            <person name="Haridas S."/>
            <person name="Albert R."/>
            <person name="Binder M."/>
            <person name="Bloem J."/>
            <person name="Labutti K."/>
            <person name="Salamov A."/>
            <person name="Andreopoulos B."/>
            <person name="Baker S."/>
            <person name="Barry K."/>
            <person name="Bills G."/>
            <person name="Bluhm B."/>
            <person name="Cannon C."/>
            <person name="Castanera R."/>
            <person name="Culley D."/>
            <person name="Daum C."/>
            <person name="Ezra D."/>
            <person name="Gonzalez J."/>
            <person name="Henrissat B."/>
            <person name="Kuo A."/>
            <person name="Liang C."/>
            <person name="Lipzen A."/>
            <person name="Lutzoni F."/>
            <person name="Magnuson J."/>
            <person name="Mondo S."/>
            <person name="Nolan M."/>
            <person name="Ohm R."/>
            <person name="Pangilinan J."/>
            <person name="Park H.-J."/>
            <person name="Ramirez L."/>
            <person name="Alfaro M."/>
            <person name="Sun H."/>
            <person name="Tritt A."/>
            <person name="Yoshinaga Y."/>
            <person name="Zwiers L.-H."/>
            <person name="Turgeon B."/>
            <person name="Goodwin S."/>
            <person name="Spatafora J."/>
            <person name="Crous P."/>
            <person name="Grigoriev I."/>
        </authorList>
    </citation>
    <scope>NUCLEOTIDE SEQUENCE</scope>
    <source>
        <strain evidence="2">CBS 123094</strain>
    </source>
</reference>
<evidence type="ECO:0000256" key="1">
    <source>
        <dbReference type="SAM" id="MobiDB-lite"/>
    </source>
</evidence>
<feature type="region of interest" description="Disordered" evidence="1">
    <location>
        <begin position="24"/>
        <end position="85"/>
    </location>
</feature>
<feature type="compositionally biased region" description="Polar residues" evidence="1">
    <location>
        <begin position="29"/>
        <end position="42"/>
    </location>
</feature>
<dbReference type="EMBL" id="ML977650">
    <property type="protein sequence ID" value="KAF1994830.1"/>
    <property type="molecule type" value="Genomic_DNA"/>
</dbReference>
<keyword evidence="3" id="KW-1185">Reference proteome</keyword>
<evidence type="ECO:0000313" key="2">
    <source>
        <dbReference type="EMBL" id="KAF1994830.1"/>
    </source>
</evidence>
<accession>A0A6A5VZG0</accession>
<dbReference type="AlphaFoldDB" id="A0A6A5VZG0"/>
<dbReference type="Proteomes" id="UP000799779">
    <property type="component" value="Unassembled WGS sequence"/>
</dbReference>
<proteinExistence type="predicted"/>
<protein>
    <submittedName>
        <fullName evidence="2">Uncharacterized protein</fullName>
    </submittedName>
</protein>
<organism evidence="2 3">
    <name type="scientific">Amniculicola lignicola CBS 123094</name>
    <dbReference type="NCBI Taxonomy" id="1392246"/>
    <lineage>
        <taxon>Eukaryota</taxon>
        <taxon>Fungi</taxon>
        <taxon>Dikarya</taxon>
        <taxon>Ascomycota</taxon>
        <taxon>Pezizomycotina</taxon>
        <taxon>Dothideomycetes</taxon>
        <taxon>Pleosporomycetidae</taxon>
        <taxon>Pleosporales</taxon>
        <taxon>Amniculicolaceae</taxon>
        <taxon>Amniculicola</taxon>
    </lineage>
</organism>
<evidence type="ECO:0000313" key="3">
    <source>
        <dbReference type="Proteomes" id="UP000799779"/>
    </source>
</evidence>